<dbReference type="AlphaFoldDB" id="A9DQ39"/>
<dbReference type="Proteomes" id="UP000002945">
    <property type="component" value="Unassembled WGS sequence"/>
</dbReference>
<keyword evidence="2" id="KW-1185">Reference proteome</keyword>
<name>A9DQ39_9FLAO</name>
<protein>
    <submittedName>
        <fullName evidence="1">Uncharacterized protein</fullName>
    </submittedName>
</protein>
<evidence type="ECO:0000313" key="1">
    <source>
        <dbReference type="EMBL" id="EDP96565.1"/>
    </source>
</evidence>
<evidence type="ECO:0000313" key="2">
    <source>
        <dbReference type="Proteomes" id="UP000002945"/>
    </source>
</evidence>
<dbReference type="HOGENOM" id="CLU_3356739_0_0_10"/>
<sequence>MKKKHSFKILGKPLLEVPAQLKEIILSKIIAITAKN</sequence>
<organism evidence="1 2">
    <name type="scientific">Kordia algicida OT-1</name>
    <dbReference type="NCBI Taxonomy" id="391587"/>
    <lineage>
        <taxon>Bacteria</taxon>
        <taxon>Pseudomonadati</taxon>
        <taxon>Bacteroidota</taxon>
        <taxon>Flavobacteriia</taxon>
        <taxon>Flavobacteriales</taxon>
        <taxon>Flavobacteriaceae</taxon>
        <taxon>Kordia</taxon>
    </lineage>
</organism>
<reference evidence="1 2" key="1">
    <citation type="journal article" date="2011" name="J. Bacteriol.">
        <title>Genome sequence of the algicidal bacterium Kordia algicida OT-1.</title>
        <authorList>
            <person name="Lee H.S."/>
            <person name="Kang S.G."/>
            <person name="Kwon K.K."/>
            <person name="Lee J.H."/>
            <person name="Kim S.J."/>
        </authorList>
    </citation>
    <scope>NUCLEOTIDE SEQUENCE [LARGE SCALE GENOMIC DNA]</scope>
    <source>
        <strain evidence="1 2">OT-1</strain>
    </source>
</reference>
<dbReference type="STRING" id="391587.KAOT1_15418"/>
<dbReference type="EMBL" id="ABIB01000003">
    <property type="protein sequence ID" value="EDP96565.1"/>
    <property type="molecule type" value="Genomic_DNA"/>
</dbReference>
<proteinExistence type="predicted"/>
<gene>
    <name evidence="1" type="ORF">KAOT1_15418</name>
</gene>
<comment type="caution">
    <text evidence="1">The sequence shown here is derived from an EMBL/GenBank/DDBJ whole genome shotgun (WGS) entry which is preliminary data.</text>
</comment>
<accession>A9DQ39</accession>